<dbReference type="InterPro" id="IPR015882">
    <property type="entry name" value="HEX_bac_N"/>
</dbReference>
<proteinExistence type="inferred from homology"/>
<feature type="domain" description="Chitobiase/beta-hexosaminidases N-terminal" evidence="10">
    <location>
        <begin position="28"/>
        <end position="178"/>
    </location>
</feature>
<evidence type="ECO:0000256" key="4">
    <source>
        <dbReference type="ARBA" id="ARBA00022801"/>
    </source>
</evidence>
<feature type="chain" id="PRO_5011564469" description="beta-N-acetylhexosaminidase" evidence="9">
    <location>
        <begin position="21"/>
        <end position="847"/>
    </location>
</feature>
<dbReference type="InterPro" id="IPR017853">
    <property type="entry name" value="GH"/>
</dbReference>
<dbReference type="EC" id="3.2.1.52" evidence="3"/>
<gene>
    <name evidence="11" type="ORF">SAMN05443550_112109</name>
</gene>
<evidence type="ECO:0000256" key="7">
    <source>
        <dbReference type="ARBA" id="ARBA00033000"/>
    </source>
</evidence>
<dbReference type="GO" id="GO:0030203">
    <property type="term" value="P:glycosaminoglycan metabolic process"/>
    <property type="evidence" value="ECO:0007669"/>
    <property type="project" value="TreeGrafter"/>
</dbReference>
<dbReference type="EMBL" id="FNRA01000012">
    <property type="protein sequence ID" value="SEB15104.1"/>
    <property type="molecule type" value="Genomic_DNA"/>
</dbReference>
<dbReference type="SUPFAM" id="SSF51445">
    <property type="entry name" value="(Trans)glycosidases"/>
    <property type="match status" value="1"/>
</dbReference>
<dbReference type="SMART" id="SM01081">
    <property type="entry name" value="CHB_HEX"/>
    <property type="match status" value="1"/>
</dbReference>
<feature type="active site" description="Proton donor" evidence="8">
    <location>
        <position position="519"/>
    </location>
</feature>
<dbReference type="SUPFAM" id="SSF55545">
    <property type="entry name" value="beta-N-acetylhexosaminidase-like domain"/>
    <property type="match status" value="1"/>
</dbReference>
<dbReference type="RefSeq" id="WP_090559403.1">
    <property type="nucleotide sequence ID" value="NZ_FNRA01000012.1"/>
</dbReference>
<dbReference type="Gene3D" id="3.30.379.10">
    <property type="entry name" value="Chitobiase/beta-hexosaminidase domain 2-like"/>
    <property type="match status" value="1"/>
</dbReference>
<evidence type="ECO:0000256" key="9">
    <source>
        <dbReference type="SAM" id="SignalP"/>
    </source>
</evidence>
<dbReference type="PANTHER" id="PTHR22600">
    <property type="entry name" value="BETA-HEXOSAMINIDASE"/>
    <property type="match status" value="1"/>
</dbReference>
<dbReference type="Pfam" id="PF00728">
    <property type="entry name" value="Glyco_hydro_20"/>
    <property type="match status" value="1"/>
</dbReference>
<keyword evidence="5" id="KW-0326">Glycosidase</keyword>
<dbReference type="InterPro" id="IPR004867">
    <property type="entry name" value="CHB_C_dom"/>
</dbReference>
<dbReference type="SUPFAM" id="SSF49384">
    <property type="entry name" value="Carbohydrate-binding domain"/>
    <property type="match status" value="1"/>
</dbReference>
<sequence>MKKCLVLALMWSCSAHLVSAQVPVSDAGGLKVSWEFSENNYQKKGELLSVLTLTNTGSRPLPANGWTVYFNGAAPHNEGDTSVISVARVNGDYLRFSPGKSFHGLAPKAAVQVKLLTRPLRNITDYPKGFYIVFDTDPSHGIPLPLETKSAIDYTKQERAIAEKQYAQNLSVKNLPEAQMSPVFPSPVSYRRTSALFKPAAGLKIMADKDFGKEAAYLADEWQKVTGVKPAVGIASGSATKGPQKIVLQKKAIAFPEGYELSVSADQIVISASDAAGVFYGIQSLKVLLPPDSWDGKHTAVSIAGIEIKDHPRFPHRAFMMDIARNFQQKGEVIKTIEVLSLYKINILHLHLNDDEGWRIEIPGLPELTEIGSKRGHTTDEQTHLFPSYGSGPSIANSSGTGFLTRADYLEILRYATARHITVIPEFETPGHARAAIKSMDARYKKFMAAGKTAEATQYLLRDRDDQSVYRSVQGWSDNVINPALPSVYSFMEKISDETIAMYKEAGAPLQTIHFGGDEVPAGVWEKSPAVAALLKSDASIDGVDDMWHYYFEKVNVMLKQRGLYLSGWEETGLKKALVDGKKKMIVDTRAAGNNFHTDVWNNLSGNEDLAYKLANAGYKVVLTNVTNLYMDLAYSASDAEPGQYWGGYVDADKLFSFIPYDYYKNQKEDERGMPLDPSHFNGKERLTEAGKASIIGLQAPLWSEVITSPERFEYLLLPKLFGLAERSWAADPDWATAADPAVTEQLYQKSWSAFANVIGKKELPRLNTYAGGFSYRIPTAGVRVEQGMVKANAQYPGLMIRYTTDGTEPAANSKVYSGDLPASANLSFRLFNSAGRGGRTVKFALR</sequence>
<dbReference type="Pfam" id="PF02838">
    <property type="entry name" value="Glyco_hydro_20b"/>
    <property type="match status" value="1"/>
</dbReference>
<dbReference type="STRING" id="425514.SAMN05443550_112109"/>
<protein>
    <recommendedName>
        <fullName evidence="3">beta-N-acetylhexosaminidase</fullName>
        <ecNumber evidence="3">3.2.1.52</ecNumber>
    </recommendedName>
    <alternativeName>
        <fullName evidence="6">Beta-N-acetylhexosaminidase</fullName>
    </alternativeName>
    <alternativeName>
        <fullName evidence="7">N-acetyl-beta-glucosaminidase</fullName>
    </alternativeName>
</protein>
<organism evidence="11 12">
    <name type="scientific">Pedobacter hartonius</name>
    <dbReference type="NCBI Taxonomy" id="425514"/>
    <lineage>
        <taxon>Bacteria</taxon>
        <taxon>Pseudomonadati</taxon>
        <taxon>Bacteroidota</taxon>
        <taxon>Sphingobacteriia</taxon>
        <taxon>Sphingobacteriales</taxon>
        <taxon>Sphingobacteriaceae</taxon>
        <taxon>Pedobacter</taxon>
    </lineage>
</organism>
<evidence type="ECO:0000256" key="2">
    <source>
        <dbReference type="ARBA" id="ARBA00006285"/>
    </source>
</evidence>
<dbReference type="InterPro" id="IPR004866">
    <property type="entry name" value="CHB/HEX_N_dom"/>
</dbReference>
<dbReference type="InterPro" id="IPR029018">
    <property type="entry name" value="Hex-like_dom2"/>
</dbReference>
<dbReference type="InterPro" id="IPR025705">
    <property type="entry name" value="Beta_hexosaminidase_sua/sub"/>
</dbReference>
<dbReference type="Pfam" id="PF03174">
    <property type="entry name" value="CHB_HEX_C"/>
    <property type="match status" value="1"/>
</dbReference>
<keyword evidence="12" id="KW-1185">Reference proteome</keyword>
<dbReference type="Gene3D" id="2.60.40.290">
    <property type="match status" value="1"/>
</dbReference>
<dbReference type="Proteomes" id="UP000198850">
    <property type="component" value="Unassembled WGS sequence"/>
</dbReference>
<dbReference type="AlphaFoldDB" id="A0A1H4H011"/>
<evidence type="ECO:0000313" key="12">
    <source>
        <dbReference type="Proteomes" id="UP000198850"/>
    </source>
</evidence>
<reference evidence="11 12" key="1">
    <citation type="submission" date="2016-10" db="EMBL/GenBank/DDBJ databases">
        <authorList>
            <person name="de Groot N.N."/>
        </authorList>
    </citation>
    <scope>NUCLEOTIDE SEQUENCE [LARGE SCALE GENOMIC DNA]</scope>
    <source>
        <strain evidence="11 12">DSM 19033</strain>
    </source>
</reference>
<comment type="similarity">
    <text evidence="2">Belongs to the glycosyl hydrolase 20 family.</text>
</comment>
<evidence type="ECO:0000313" key="11">
    <source>
        <dbReference type="EMBL" id="SEB15104.1"/>
    </source>
</evidence>
<dbReference type="Pfam" id="PF03173">
    <property type="entry name" value="CHB_HEX"/>
    <property type="match status" value="1"/>
</dbReference>
<evidence type="ECO:0000256" key="1">
    <source>
        <dbReference type="ARBA" id="ARBA00001231"/>
    </source>
</evidence>
<evidence type="ECO:0000256" key="8">
    <source>
        <dbReference type="PIRSR" id="PIRSR625705-1"/>
    </source>
</evidence>
<dbReference type="InterPro" id="IPR008965">
    <property type="entry name" value="CBM2/CBM3_carb-bd_dom_sf"/>
</dbReference>
<dbReference type="PANTHER" id="PTHR22600:SF57">
    <property type="entry name" value="BETA-N-ACETYLHEXOSAMINIDASE"/>
    <property type="match status" value="1"/>
</dbReference>
<accession>A0A1H4H011</accession>
<dbReference type="GO" id="GO:0016020">
    <property type="term" value="C:membrane"/>
    <property type="evidence" value="ECO:0007669"/>
    <property type="project" value="TreeGrafter"/>
</dbReference>
<dbReference type="OrthoDB" id="1006965at2"/>
<evidence type="ECO:0000256" key="5">
    <source>
        <dbReference type="ARBA" id="ARBA00023295"/>
    </source>
</evidence>
<name>A0A1H4H011_9SPHI</name>
<dbReference type="InterPro" id="IPR013783">
    <property type="entry name" value="Ig-like_fold"/>
</dbReference>
<dbReference type="SUPFAM" id="SSF81296">
    <property type="entry name" value="E set domains"/>
    <property type="match status" value="1"/>
</dbReference>
<comment type="catalytic activity">
    <reaction evidence="1">
        <text>Hydrolysis of terminal non-reducing N-acetyl-D-hexosamine residues in N-acetyl-beta-D-hexosaminides.</text>
        <dbReference type="EC" id="3.2.1.52"/>
    </reaction>
</comment>
<evidence type="ECO:0000256" key="3">
    <source>
        <dbReference type="ARBA" id="ARBA00012663"/>
    </source>
</evidence>
<dbReference type="GO" id="GO:0030247">
    <property type="term" value="F:polysaccharide binding"/>
    <property type="evidence" value="ECO:0007669"/>
    <property type="project" value="InterPro"/>
</dbReference>
<keyword evidence="9" id="KW-0732">Signal</keyword>
<dbReference type="GO" id="GO:0004563">
    <property type="term" value="F:beta-N-acetylhexosaminidase activity"/>
    <property type="evidence" value="ECO:0007669"/>
    <property type="project" value="UniProtKB-EC"/>
</dbReference>
<dbReference type="GO" id="GO:0005975">
    <property type="term" value="P:carbohydrate metabolic process"/>
    <property type="evidence" value="ECO:0007669"/>
    <property type="project" value="InterPro"/>
</dbReference>
<dbReference type="Gene3D" id="3.20.20.80">
    <property type="entry name" value="Glycosidases"/>
    <property type="match status" value="1"/>
</dbReference>
<dbReference type="InterPro" id="IPR012291">
    <property type="entry name" value="CBM2_carb-bd_dom_sf"/>
</dbReference>
<dbReference type="PRINTS" id="PR00738">
    <property type="entry name" value="GLHYDRLASE20"/>
</dbReference>
<keyword evidence="4" id="KW-0378">Hydrolase</keyword>
<dbReference type="InterPro" id="IPR015883">
    <property type="entry name" value="Glyco_hydro_20_cat"/>
</dbReference>
<dbReference type="Gene3D" id="2.60.40.10">
    <property type="entry name" value="Immunoglobulins"/>
    <property type="match status" value="1"/>
</dbReference>
<dbReference type="InterPro" id="IPR014756">
    <property type="entry name" value="Ig_E-set"/>
</dbReference>
<dbReference type="CDD" id="cd02847">
    <property type="entry name" value="E_set_Chitobiase_C"/>
    <property type="match status" value="1"/>
</dbReference>
<evidence type="ECO:0000256" key="6">
    <source>
        <dbReference type="ARBA" id="ARBA00030512"/>
    </source>
</evidence>
<feature type="signal peptide" evidence="9">
    <location>
        <begin position="1"/>
        <end position="20"/>
    </location>
</feature>
<evidence type="ECO:0000259" key="10">
    <source>
        <dbReference type="SMART" id="SM01081"/>
    </source>
</evidence>